<proteinExistence type="predicted"/>
<keyword evidence="2" id="KW-1133">Transmembrane helix</keyword>
<accession>A0A518B5I7</accession>
<feature type="transmembrane region" description="Helical" evidence="2">
    <location>
        <begin position="235"/>
        <end position="259"/>
    </location>
</feature>
<feature type="transmembrane region" description="Helical" evidence="2">
    <location>
        <begin position="280"/>
        <end position="300"/>
    </location>
</feature>
<keyword evidence="2" id="KW-0812">Transmembrane</keyword>
<dbReference type="KEGG" id="knv:Pan216_30960"/>
<gene>
    <name evidence="3" type="ORF">Pan216_30960</name>
</gene>
<feature type="transmembrane region" description="Helical" evidence="2">
    <location>
        <begin position="97"/>
        <end position="117"/>
    </location>
</feature>
<evidence type="ECO:0000256" key="1">
    <source>
        <dbReference type="SAM" id="MobiDB-lite"/>
    </source>
</evidence>
<feature type="transmembrane region" description="Helical" evidence="2">
    <location>
        <begin position="312"/>
        <end position="333"/>
    </location>
</feature>
<protein>
    <recommendedName>
        <fullName evidence="5">DUF4013 domain-containing protein</fullName>
    </recommendedName>
</protein>
<keyword evidence="2" id="KW-0472">Membrane</keyword>
<dbReference type="Proteomes" id="UP000317093">
    <property type="component" value="Chromosome"/>
</dbReference>
<evidence type="ECO:0008006" key="5">
    <source>
        <dbReference type="Google" id="ProtNLM"/>
    </source>
</evidence>
<feature type="transmembrane region" description="Helical" evidence="2">
    <location>
        <begin position="205"/>
        <end position="229"/>
    </location>
</feature>
<evidence type="ECO:0000313" key="3">
    <source>
        <dbReference type="EMBL" id="QDU62229.1"/>
    </source>
</evidence>
<evidence type="ECO:0000256" key="2">
    <source>
        <dbReference type="SAM" id="Phobius"/>
    </source>
</evidence>
<dbReference type="AlphaFoldDB" id="A0A518B5I7"/>
<feature type="transmembrane region" description="Helical" evidence="2">
    <location>
        <begin position="48"/>
        <end position="76"/>
    </location>
</feature>
<evidence type="ECO:0000313" key="4">
    <source>
        <dbReference type="Proteomes" id="UP000317093"/>
    </source>
</evidence>
<reference evidence="3 4" key="1">
    <citation type="submission" date="2019-02" db="EMBL/GenBank/DDBJ databases">
        <title>Deep-cultivation of Planctomycetes and their phenomic and genomic characterization uncovers novel biology.</title>
        <authorList>
            <person name="Wiegand S."/>
            <person name="Jogler M."/>
            <person name="Boedeker C."/>
            <person name="Pinto D."/>
            <person name="Vollmers J."/>
            <person name="Rivas-Marin E."/>
            <person name="Kohn T."/>
            <person name="Peeters S.H."/>
            <person name="Heuer A."/>
            <person name="Rast P."/>
            <person name="Oberbeckmann S."/>
            <person name="Bunk B."/>
            <person name="Jeske O."/>
            <person name="Meyerdierks A."/>
            <person name="Storesund J.E."/>
            <person name="Kallscheuer N."/>
            <person name="Luecker S."/>
            <person name="Lage O.M."/>
            <person name="Pohl T."/>
            <person name="Merkel B.J."/>
            <person name="Hornburger P."/>
            <person name="Mueller R.-W."/>
            <person name="Bruemmer F."/>
            <person name="Labrenz M."/>
            <person name="Spormann A.M."/>
            <person name="Op den Camp H."/>
            <person name="Overmann J."/>
            <person name="Amann R."/>
            <person name="Jetten M.S.M."/>
            <person name="Mascher T."/>
            <person name="Medema M.H."/>
            <person name="Devos D.P."/>
            <person name="Kaster A.-K."/>
            <person name="Ovreas L."/>
            <person name="Rohde M."/>
            <person name="Galperin M.Y."/>
            <person name="Jogler C."/>
        </authorList>
    </citation>
    <scope>NUCLEOTIDE SEQUENCE [LARGE SCALE GENOMIC DNA]</scope>
    <source>
        <strain evidence="3 4">Pan216</strain>
    </source>
</reference>
<sequence length="392" mass="43764">MLPARSALAESPTFPGAEQPGAGLGETSLWRRRVLAPFRSMGRLISNLFAVLALVGMLAVVAAIPLVQILVLGYFLEASGRVARTGKFRHGLPGLPLARRFGLATLCIALLLLPATILGSLHDDALLIAPNATRTEVLGIVSGLVGLATLGHLCLALLLGAEWHRFVRPIANLREAYRRLRERRFFRSVWENATSFVRQLHLPKLAWLGLKGFVLTLVWLVIPSAMLAAGGNRPIVSLLGGLAMMIVVLYVPFAQAHFAAEQRWRAIVDLRTVRYRFARAPMAFLLALVLTLLMTIPLYLMKVEMLPRDILWLPTLIFVVTILPLHLITSWAYSRGIRRERPVTWMLRWPCRLLMLPVATMYAYVVFLSQYTSWRGAMGLFEHHAFLVPAPF</sequence>
<keyword evidence="4" id="KW-1185">Reference proteome</keyword>
<dbReference type="EMBL" id="CP036279">
    <property type="protein sequence ID" value="QDU62229.1"/>
    <property type="molecule type" value="Genomic_DNA"/>
</dbReference>
<organism evidence="3 4">
    <name type="scientific">Kolteria novifilia</name>
    <dbReference type="NCBI Taxonomy" id="2527975"/>
    <lineage>
        <taxon>Bacteria</taxon>
        <taxon>Pseudomonadati</taxon>
        <taxon>Planctomycetota</taxon>
        <taxon>Planctomycetia</taxon>
        <taxon>Kolteriales</taxon>
        <taxon>Kolteriaceae</taxon>
        <taxon>Kolteria</taxon>
    </lineage>
</organism>
<name>A0A518B5I7_9BACT</name>
<feature type="transmembrane region" description="Helical" evidence="2">
    <location>
        <begin position="137"/>
        <end position="159"/>
    </location>
</feature>
<feature type="transmembrane region" description="Helical" evidence="2">
    <location>
        <begin position="353"/>
        <end position="371"/>
    </location>
</feature>
<feature type="region of interest" description="Disordered" evidence="1">
    <location>
        <begin position="1"/>
        <end position="21"/>
    </location>
</feature>